<accession>A0A9D1KXW3</accession>
<evidence type="ECO:0000256" key="11">
    <source>
        <dbReference type="ARBA" id="ARBA00022692"/>
    </source>
</evidence>
<dbReference type="Proteomes" id="UP000824124">
    <property type="component" value="Unassembled WGS sequence"/>
</dbReference>
<dbReference type="Pfam" id="PF01148">
    <property type="entry name" value="CTP_transf_1"/>
    <property type="match status" value="1"/>
</dbReference>
<sequence length="265" mass="29437">MFQERVLSSVVIVALIFAGMFVGGWLWVGLVMLLILGAQKEYADMLLLKGYVVPLPLLSILAVVMVGMQNYNIGIISELALVISFVALIVWLISTQDDFANYAYGLVGYMMLAWALSFLVCLENIYEGWLITLLAFLIVWTTDAGAYCIGMLIGKHKMAPVISPKKSWEGAIGGTLCCLVVVSFYNHFLLSYPWWFVALVALFCSVAGQVGDLLESWLKRWVGVKDSGNLIPGHGGLMDRFDSMVMVAPTLYYLLVLYHSISIYF</sequence>
<reference evidence="20" key="1">
    <citation type="submission" date="2020-10" db="EMBL/GenBank/DDBJ databases">
        <authorList>
            <person name="Gilroy R."/>
        </authorList>
    </citation>
    <scope>NUCLEOTIDE SEQUENCE</scope>
    <source>
        <strain evidence="20">2830</strain>
    </source>
</reference>
<dbReference type="EMBL" id="DVMH01000002">
    <property type="protein sequence ID" value="HIU09658.1"/>
    <property type="molecule type" value="Genomic_DNA"/>
</dbReference>
<comment type="caution">
    <text evidence="20">The sequence shown here is derived from an EMBL/GenBank/DDBJ whole genome shotgun (WGS) entry which is preliminary data.</text>
</comment>
<name>A0A9D1KXW3_9FIRM</name>
<keyword evidence="13 19" id="KW-1133">Transmembrane helix</keyword>
<evidence type="ECO:0000256" key="19">
    <source>
        <dbReference type="SAM" id="Phobius"/>
    </source>
</evidence>
<evidence type="ECO:0000256" key="7">
    <source>
        <dbReference type="ARBA" id="ARBA00019373"/>
    </source>
</evidence>
<feature type="transmembrane region" description="Helical" evidence="19">
    <location>
        <begin position="244"/>
        <end position="264"/>
    </location>
</feature>
<keyword evidence="8" id="KW-1003">Cell membrane</keyword>
<keyword evidence="17" id="KW-1208">Phospholipid metabolism</keyword>
<feature type="transmembrane region" description="Helical" evidence="19">
    <location>
        <begin position="6"/>
        <end position="36"/>
    </location>
</feature>
<comment type="similarity">
    <text evidence="5 18">Belongs to the CDS family.</text>
</comment>
<evidence type="ECO:0000256" key="13">
    <source>
        <dbReference type="ARBA" id="ARBA00022989"/>
    </source>
</evidence>
<evidence type="ECO:0000313" key="21">
    <source>
        <dbReference type="Proteomes" id="UP000824124"/>
    </source>
</evidence>
<dbReference type="EC" id="2.7.7.41" evidence="6 18"/>
<evidence type="ECO:0000256" key="1">
    <source>
        <dbReference type="ARBA" id="ARBA00001698"/>
    </source>
</evidence>
<keyword evidence="12 18" id="KW-0548">Nucleotidyltransferase</keyword>
<proteinExistence type="inferred from homology"/>
<keyword evidence="9" id="KW-0444">Lipid biosynthesis</keyword>
<feature type="transmembrane region" description="Helical" evidence="19">
    <location>
        <begin position="194"/>
        <end position="214"/>
    </location>
</feature>
<keyword evidence="16" id="KW-0594">Phospholipid biosynthesis</keyword>
<dbReference type="PROSITE" id="PS01315">
    <property type="entry name" value="CDS"/>
    <property type="match status" value="1"/>
</dbReference>
<keyword evidence="10 18" id="KW-0808">Transferase</keyword>
<feature type="transmembrane region" description="Helical" evidence="19">
    <location>
        <begin position="102"/>
        <end position="122"/>
    </location>
</feature>
<evidence type="ECO:0000256" key="18">
    <source>
        <dbReference type="RuleBase" id="RU003938"/>
    </source>
</evidence>
<evidence type="ECO:0000256" key="15">
    <source>
        <dbReference type="ARBA" id="ARBA00023136"/>
    </source>
</evidence>
<evidence type="ECO:0000256" key="4">
    <source>
        <dbReference type="ARBA" id="ARBA00005189"/>
    </source>
</evidence>
<evidence type="ECO:0000313" key="20">
    <source>
        <dbReference type="EMBL" id="HIU09658.1"/>
    </source>
</evidence>
<comment type="subcellular location">
    <subcellularLocation>
        <location evidence="2">Cell membrane</location>
        <topology evidence="2">Multi-pass membrane protein</topology>
    </subcellularLocation>
</comment>
<keyword evidence="11 18" id="KW-0812">Transmembrane</keyword>
<protein>
    <recommendedName>
        <fullName evidence="7 18">Phosphatidate cytidylyltransferase</fullName>
        <ecNumber evidence="6 18">2.7.7.41</ecNumber>
    </recommendedName>
</protein>
<keyword evidence="15 19" id="KW-0472">Membrane</keyword>
<reference evidence="20" key="2">
    <citation type="journal article" date="2021" name="PeerJ">
        <title>Extensive microbial diversity within the chicken gut microbiome revealed by metagenomics and culture.</title>
        <authorList>
            <person name="Gilroy R."/>
            <person name="Ravi A."/>
            <person name="Getino M."/>
            <person name="Pursley I."/>
            <person name="Horton D.L."/>
            <person name="Alikhan N.F."/>
            <person name="Baker D."/>
            <person name="Gharbi K."/>
            <person name="Hall N."/>
            <person name="Watson M."/>
            <person name="Adriaenssens E.M."/>
            <person name="Foster-Nyarko E."/>
            <person name="Jarju S."/>
            <person name="Secka A."/>
            <person name="Antonio M."/>
            <person name="Oren A."/>
            <person name="Chaudhuri R.R."/>
            <person name="La Ragione R."/>
            <person name="Hildebrand F."/>
            <person name="Pallen M.J."/>
        </authorList>
    </citation>
    <scope>NUCLEOTIDE SEQUENCE</scope>
    <source>
        <strain evidence="20">2830</strain>
    </source>
</reference>
<feature type="transmembrane region" description="Helical" evidence="19">
    <location>
        <begin position="73"/>
        <end position="93"/>
    </location>
</feature>
<dbReference type="GO" id="GO:0004605">
    <property type="term" value="F:phosphatidate cytidylyltransferase activity"/>
    <property type="evidence" value="ECO:0007669"/>
    <property type="project" value="UniProtKB-EC"/>
</dbReference>
<evidence type="ECO:0000256" key="6">
    <source>
        <dbReference type="ARBA" id="ARBA00012487"/>
    </source>
</evidence>
<feature type="transmembrane region" description="Helical" evidence="19">
    <location>
        <begin position="128"/>
        <end position="149"/>
    </location>
</feature>
<dbReference type="GO" id="GO:0016024">
    <property type="term" value="P:CDP-diacylglycerol biosynthetic process"/>
    <property type="evidence" value="ECO:0007669"/>
    <property type="project" value="TreeGrafter"/>
</dbReference>
<dbReference type="GO" id="GO:0005886">
    <property type="term" value="C:plasma membrane"/>
    <property type="evidence" value="ECO:0007669"/>
    <property type="project" value="UniProtKB-SubCell"/>
</dbReference>
<evidence type="ECO:0000256" key="5">
    <source>
        <dbReference type="ARBA" id="ARBA00010185"/>
    </source>
</evidence>
<evidence type="ECO:0000256" key="17">
    <source>
        <dbReference type="ARBA" id="ARBA00023264"/>
    </source>
</evidence>
<evidence type="ECO:0000256" key="2">
    <source>
        <dbReference type="ARBA" id="ARBA00004651"/>
    </source>
</evidence>
<feature type="transmembrane region" description="Helical" evidence="19">
    <location>
        <begin position="48"/>
        <end position="67"/>
    </location>
</feature>
<comment type="pathway">
    <text evidence="3 18">Phospholipid metabolism; CDP-diacylglycerol biosynthesis; CDP-diacylglycerol from sn-glycerol 3-phosphate: step 3/3.</text>
</comment>
<evidence type="ECO:0000256" key="9">
    <source>
        <dbReference type="ARBA" id="ARBA00022516"/>
    </source>
</evidence>
<keyword evidence="14" id="KW-0443">Lipid metabolism</keyword>
<comment type="catalytic activity">
    <reaction evidence="1 18">
        <text>a 1,2-diacyl-sn-glycero-3-phosphate + CTP + H(+) = a CDP-1,2-diacyl-sn-glycerol + diphosphate</text>
        <dbReference type="Rhea" id="RHEA:16229"/>
        <dbReference type="ChEBI" id="CHEBI:15378"/>
        <dbReference type="ChEBI" id="CHEBI:33019"/>
        <dbReference type="ChEBI" id="CHEBI:37563"/>
        <dbReference type="ChEBI" id="CHEBI:58332"/>
        <dbReference type="ChEBI" id="CHEBI:58608"/>
        <dbReference type="EC" id="2.7.7.41"/>
    </reaction>
</comment>
<feature type="transmembrane region" description="Helical" evidence="19">
    <location>
        <begin position="170"/>
        <end position="188"/>
    </location>
</feature>
<dbReference type="AlphaFoldDB" id="A0A9D1KXW3"/>
<evidence type="ECO:0000256" key="14">
    <source>
        <dbReference type="ARBA" id="ARBA00023098"/>
    </source>
</evidence>
<evidence type="ECO:0000256" key="8">
    <source>
        <dbReference type="ARBA" id="ARBA00022475"/>
    </source>
</evidence>
<evidence type="ECO:0000256" key="10">
    <source>
        <dbReference type="ARBA" id="ARBA00022679"/>
    </source>
</evidence>
<evidence type="ECO:0000256" key="12">
    <source>
        <dbReference type="ARBA" id="ARBA00022695"/>
    </source>
</evidence>
<dbReference type="PANTHER" id="PTHR46382">
    <property type="entry name" value="PHOSPHATIDATE CYTIDYLYLTRANSFERASE"/>
    <property type="match status" value="1"/>
</dbReference>
<dbReference type="PANTHER" id="PTHR46382:SF1">
    <property type="entry name" value="PHOSPHATIDATE CYTIDYLYLTRANSFERASE"/>
    <property type="match status" value="1"/>
</dbReference>
<comment type="pathway">
    <text evidence="4">Lipid metabolism.</text>
</comment>
<dbReference type="InterPro" id="IPR000374">
    <property type="entry name" value="PC_trans"/>
</dbReference>
<organism evidence="20 21">
    <name type="scientific">Candidatus Avidehalobacter gallistercoris</name>
    <dbReference type="NCBI Taxonomy" id="2840694"/>
    <lineage>
        <taxon>Bacteria</taxon>
        <taxon>Bacillati</taxon>
        <taxon>Bacillota</taxon>
        <taxon>Clostridia</taxon>
        <taxon>Eubacteriales</taxon>
        <taxon>Peptococcaceae</taxon>
        <taxon>Peptococcaceae incertae sedis</taxon>
        <taxon>Candidatus Avidehalobacter</taxon>
    </lineage>
</organism>
<evidence type="ECO:0000256" key="16">
    <source>
        <dbReference type="ARBA" id="ARBA00023209"/>
    </source>
</evidence>
<evidence type="ECO:0000256" key="3">
    <source>
        <dbReference type="ARBA" id="ARBA00005119"/>
    </source>
</evidence>
<gene>
    <name evidence="20" type="ORF">IAB00_00160</name>
</gene>